<reference evidence="2" key="1">
    <citation type="submission" date="2018-11" db="EMBL/GenBank/DDBJ databases">
        <authorList>
            <consortium name="Pathogen Informatics"/>
        </authorList>
    </citation>
    <scope>NUCLEOTIDE SEQUENCE</scope>
</reference>
<name>A0A3S5AW60_9PLAT</name>
<keyword evidence="3" id="KW-1185">Reference proteome</keyword>
<proteinExistence type="predicted"/>
<evidence type="ECO:0000313" key="3">
    <source>
        <dbReference type="Proteomes" id="UP000784294"/>
    </source>
</evidence>
<comment type="caution">
    <text evidence="2">The sequence shown here is derived from an EMBL/GenBank/DDBJ whole genome shotgun (WGS) entry which is preliminary data.</text>
</comment>
<feature type="compositionally biased region" description="Polar residues" evidence="1">
    <location>
        <begin position="182"/>
        <end position="197"/>
    </location>
</feature>
<evidence type="ECO:0000313" key="2">
    <source>
        <dbReference type="EMBL" id="VEL30105.1"/>
    </source>
</evidence>
<gene>
    <name evidence="2" type="ORF">PXEA_LOCUS23545</name>
</gene>
<dbReference type="Proteomes" id="UP000784294">
    <property type="component" value="Unassembled WGS sequence"/>
</dbReference>
<sequence>MSTGFSDSPTFRCTLSPVYPSMIKVHEKNIQPCVGGREWEEKVASIEPESRNLLKHGNDSVSPLMLNCPMEKDFHKIDIEHNNSHYSTFNATGMYGVLDIHSSNFKQGLSSKGDILYTAPGQINSAKEKKCDNFVSTTRRKYDLTSTVWKKEHELVSEPALSFQEEEAENSKGERTKDRNMSYDTNFTKDTTRTAYSTRPKGVPLIGENMKEGVKRGNSNF</sequence>
<dbReference type="AlphaFoldDB" id="A0A3S5AW60"/>
<feature type="compositionally biased region" description="Basic and acidic residues" evidence="1">
    <location>
        <begin position="169"/>
        <end position="181"/>
    </location>
</feature>
<organism evidence="2 3">
    <name type="scientific">Protopolystoma xenopodis</name>
    <dbReference type="NCBI Taxonomy" id="117903"/>
    <lineage>
        <taxon>Eukaryota</taxon>
        <taxon>Metazoa</taxon>
        <taxon>Spiralia</taxon>
        <taxon>Lophotrochozoa</taxon>
        <taxon>Platyhelminthes</taxon>
        <taxon>Monogenea</taxon>
        <taxon>Polyopisthocotylea</taxon>
        <taxon>Polystomatidea</taxon>
        <taxon>Polystomatidae</taxon>
        <taxon>Protopolystoma</taxon>
    </lineage>
</organism>
<accession>A0A3S5AW60</accession>
<dbReference type="EMBL" id="CAAALY010109433">
    <property type="protein sequence ID" value="VEL30105.1"/>
    <property type="molecule type" value="Genomic_DNA"/>
</dbReference>
<protein>
    <submittedName>
        <fullName evidence="2">Uncharacterized protein</fullName>
    </submittedName>
</protein>
<feature type="region of interest" description="Disordered" evidence="1">
    <location>
        <begin position="160"/>
        <end position="221"/>
    </location>
</feature>
<evidence type="ECO:0000256" key="1">
    <source>
        <dbReference type="SAM" id="MobiDB-lite"/>
    </source>
</evidence>